<reference evidence="1" key="1">
    <citation type="submission" date="2023-01" db="EMBL/GenBank/DDBJ databases">
        <authorList>
            <person name="Van Ghelder C."/>
            <person name="Rancurel C."/>
        </authorList>
    </citation>
    <scope>NUCLEOTIDE SEQUENCE</scope>
    <source>
        <strain evidence="1">CNCM I-4278</strain>
    </source>
</reference>
<dbReference type="EMBL" id="CAOQHR010000005">
    <property type="protein sequence ID" value="CAI6335346.1"/>
    <property type="molecule type" value="Genomic_DNA"/>
</dbReference>
<protein>
    <submittedName>
        <fullName evidence="1">Uncharacterized protein</fullName>
    </submittedName>
</protein>
<sequence length="84" mass="9591">MQEMRHKGPTFKHCKSVISTKKRLDRWYTTTISIHRPHRDIPPRAIYPNDISVPGNHSHELTPRGTLINFSSLASNSVHSSCLT</sequence>
<dbReference type="AlphaFoldDB" id="A0A9W4XRY3"/>
<dbReference type="Proteomes" id="UP001152607">
    <property type="component" value="Unassembled WGS sequence"/>
</dbReference>
<evidence type="ECO:0000313" key="1">
    <source>
        <dbReference type="EMBL" id="CAI6335346.1"/>
    </source>
</evidence>
<accession>A0A9W4XRY3</accession>
<gene>
    <name evidence="1" type="ORF">PDIGIT_LOCUS8426</name>
</gene>
<name>A0A9W4XRY3_9PLEO</name>
<proteinExistence type="predicted"/>
<organism evidence="1 2">
    <name type="scientific">Periconia digitata</name>
    <dbReference type="NCBI Taxonomy" id="1303443"/>
    <lineage>
        <taxon>Eukaryota</taxon>
        <taxon>Fungi</taxon>
        <taxon>Dikarya</taxon>
        <taxon>Ascomycota</taxon>
        <taxon>Pezizomycotina</taxon>
        <taxon>Dothideomycetes</taxon>
        <taxon>Pleosporomycetidae</taxon>
        <taxon>Pleosporales</taxon>
        <taxon>Massarineae</taxon>
        <taxon>Periconiaceae</taxon>
        <taxon>Periconia</taxon>
    </lineage>
</organism>
<evidence type="ECO:0000313" key="2">
    <source>
        <dbReference type="Proteomes" id="UP001152607"/>
    </source>
</evidence>
<comment type="caution">
    <text evidence="1">The sequence shown here is derived from an EMBL/GenBank/DDBJ whole genome shotgun (WGS) entry which is preliminary data.</text>
</comment>
<keyword evidence="2" id="KW-1185">Reference proteome</keyword>